<keyword evidence="13" id="KW-1185">Reference proteome</keyword>
<comment type="catalytic activity">
    <reaction evidence="9 10">
        <text>Release of signal peptides from bacterial membrane prolipoproteins. Hydrolyzes -Xaa-Yaa-Zaa-|-(S,diacylglyceryl)Cys-, in which Xaa is hydrophobic (preferably Leu), and Yaa (Ala or Ser) and Zaa (Gly or Ala) have small, neutral side chains.</text>
        <dbReference type="EC" id="3.4.23.36"/>
    </reaction>
</comment>
<dbReference type="EC" id="3.4.23.36" evidence="9"/>
<evidence type="ECO:0000313" key="13">
    <source>
        <dbReference type="Proteomes" id="UP000027318"/>
    </source>
</evidence>
<keyword evidence="4 9" id="KW-0812">Transmembrane</keyword>
<evidence type="ECO:0000256" key="6">
    <source>
        <dbReference type="ARBA" id="ARBA00022801"/>
    </source>
</evidence>
<dbReference type="STRING" id="267850.ADINL_1803"/>
<organism evidence="12 13">
    <name type="scientific">Nitrincola lacisaponensis</name>
    <dbReference type="NCBI Taxonomy" id="267850"/>
    <lineage>
        <taxon>Bacteria</taxon>
        <taxon>Pseudomonadati</taxon>
        <taxon>Pseudomonadota</taxon>
        <taxon>Gammaproteobacteria</taxon>
        <taxon>Oceanospirillales</taxon>
        <taxon>Oceanospirillaceae</taxon>
        <taxon>Nitrincola</taxon>
    </lineage>
</organism>
<comment type="function">
    <text evidence="9 10">This protein specifically catalyzes the removal of signal peptides from prolipoproteins.</text>
</comment>
<evidence type="ECO:0000256" key="10">
    <source>
        <dbReference type="RuleBase" id="RU000594"/>
    </source>
</evidence>
<dbReference type="GO" id="GO:0006508">
    <property type="term" value="P:proteolysis"/>
    <property type="evidence" value="ECO:0007669"/>
    <property type="project" value="UniProtKB-KW"/>
</dbReference>
<gene>
    <name evidence="9" type="primary">lspA</name>
    <name evidence="12" type="ORF">ADINL_1803</name>
</gene>
<evidence type="ECO:0000256" key="4">
    <source>
        <dbReference type="ARBA" id="ARBA00022692"/>
    </source>
</evidence>
<dbReference type="PROSITE" id="PS00855">
    <property type="entry name" value="SPASE_II"/>
    <property type="match status" value="1"/>
</dbReference>
<feature type="active site" evidence="9">
    <location>
        <position position="131"/>
    </location>
</feature>
<evidence type="ECO:0000256" key="8">
    <source>
        <dbReference type="ARBA" id="ARBA00023136"/>
    </source>
</evidence>
<comment type="pathway">
    <text evidence="9">Protein modification; lipoprotein biosynthesis (signal peptide cleavage).</text>
</comment>
<keyword evidence="8 9" id="KW-0472">Membrane</keyword>
<dbReference type="PATRIC" id="fig|267850.7.peg.1773"/>
<evidence type="ECO:0000256" key="9">
    <source>
        <dbReference type="HAMAP-Rule" id="MF_00161"/>
    </source>
</evidence>
<dbReference type="Pfam" id="PF01252">
    <property type="entry name" value="Peptidase_A8"/>
    <property type="match status" value="1"/>
</dbReference>
<feature type="transmembrane region" description="Helical" evidence="9">
    <location>
        <begin position="20"/>
        <end position="38"/>
    </location>
</feature>
<keyword evidence="7 9" id="KW-1133">Transmembrane helix</keyword>
<keyword evidence="6 9" id="KW-0378">Hydrolase</keyword>
<keyword evidence="2 9" id="KW-1003">Cell membrane</keyword>
<dbReference type="OrthoDB" id="9810259at2"/>
<keyword evidence="3 9" id="KW-0645">Protease</keyword>
<comment type="caution">
    <text evidence="12">The sequence shown here is derived from an EMBL/GenBank/DDBJ whole genome shotgun (WGS) entry which is preliminary data.</text>
</comment>
<evidence type="ECO:0000256" key="1">
    <source>
        <dbReference type="ARBA" id="ARBA00006139"/>
    </source>
</evidence>
<proteinExistence type="inferred from homology"/>
<sequence length="180" mass="19908">MLDGKAWGLGAPVHAGALRWLWLTLLVILLDLGSKWLASEWLVYAQPVPLLPFFNLTLLHNPGAAFSFLASAGGWQRWFFALVAIGVCALLLQWLRTTPARHWWMRMGLALIMGGALGNLYDRIIHGHVVDFISLHYGGWYFPAFNLADTAITIGAAILIVDMLFFSGRNQANGSSEDQS</sequence>
<evidence type="ECO:0000256" key="2">
    <source>
        <dbReference type="ARBA" id="ARBA00022475"/>
    </source>
</evidence>
<comment type="similarity">
    <text evidence="1 9 11">Belongs to the peptidase A8 family.</text>
</comment>
<name>A0A063Y0A3_9GAMM</name>
<dbReference type="PANTHER" id="PTHR33695:SF1">
    <property type="entry name" value="LIPOPROTEIN SIGNAL PEPTIDASE"/>
    <property type="match status" value="1"/>
</dbReference>
<keyword evidence="5 9" id="KW-0064">Aspartyl protease</keyword>
<dbReference type="AlphaFoldDB" id="A0A063Y0A3"/>
<keyword evidence="12" id="KW-0449">Lipoprotein</keyword>
<dbReference type="PRINTS" id="PR00781">
    <property type="entry name" value="LIPOSIGPTASE"/>
</dbReference>
<dbReference type="RefSeq" id="WP_051632680.1">
    <property type="nucleotide sequence ID" value="NZ_JMSZ01000024.1"/>
</dbReference>
<evidence type="ECO:0000313" key="12">
    <source>
        <dbReference type="EMBL" id="KDE39763.1"/>
    </source>
</evidence>
<dbReference type="GO" id="GO:0005886">
    <property type="term" value="C:plasma membrane"/>
    <property type="evidence" value="ECO:0007669"/>
    <property type="project" value="UniProtKB-SubCell"/>
</dbReference>
<reference evidence="12 13" key="1">
    <citation type="journal article" date="2005" name="Int. J. Syst. Evol. Microbiol.">
        <title>Nitrincola lacisaponensis gen. nov., sp. nov., a novel alkaliphilic bacterium isolated from an alkaline, saline lake.</title>
        <authorList>
            <person name="Dimitriu P.A."/>
            <person name="Shukla S.K."/>
            <person name="Conradt J."/>
            <person name="Marquez M.C."/>
            <person name="Ventosa A."/>
            <person name="Maglia A."/>
            <person name="Peyton B.M."/>
            <person name="Pinkart H.C."/>
            <person name="Mormile M.R."/>
        </authorList>
    </citation>
    <scope>NUCLEOTIDE SEQUENCE [LARGE SCALE GENOMIC DNA]</scope>
    <source>
        <strain evidence="12 13">4CA</strain>
    </source>
</reference>
<dbReference type="InterPro" id="IPR001872">
    <property type="entry name" value="Peptidase_A8"/>
</dbReference>
<dbReference type="Proteomes" id="UP000027318">
    <property type="component" value="Unassembled WGS sequence"/>
</dbReference>
<dbReference type="PANTHER" id="PTHR33695">
    <property type="entry name" value="LIPOPROTEIN SIGNAL PEPTIDASE"/>
    <property type="match status" value="1"/>
</dbReference>
<comment type="subcellular location">
    <subcellularLocation>
        <location evidence="9">Cell membrane</location>
        <topology evidence="9">Multi-pass membrane protein</topology>
    </subcellularLocation>
</comment>
<dbReference type="EMBL" id="JMSZ01000024">
    <property type="protein sequence ID" value="KDE39763.1"/>
    <property type="molecule type" value="Genomic_DNA"/>
</dbReference>
<dbReference type="GO" id="GO:0004190">
    <property type="term" value="F:aspartic-type endopeptidase activity"/>
    <property type="evidence" value="ECO:0007669"/>
    <property type="project" value="UniProtKB-UniRule"/>
</dbReference>
<dbReference type="UniPathway" id="UPA00665"/>
<dbReference type="NCBIfam" id="TIGR00077">
    <property type="entry name" value="lspA"/>
    <property type="match status" value="1"/>
</dbReference>
<evidence type="ECO:0000256" key="11">
    <source>
        <dbReference type="RuleBase" id="RU004181"/>
    </source>
</evidence>
<evidence type="ECO:0000256" key="5">
    <source>
        <dbReference type="ARBA" id="ARBA00022750"/>
    </source>
</evidence>
<dbReference type="HAMAP" id="MF_00161">
    <property type="entry name" value="LspA"/>
    <property type="match status" value="1"/>
</dbReference>
<feature type="transmembrane region" description="Helical" evidence="9">
    <location>
        <begin position="78"/>
        <end position="96"/>
    </location>
</feature>
<feature type="transmembrane region" description="Helical" evidence="9">
    <location>
        <begin position="141"/>
        <end position="166"/>
    </location>
</feature>
<feature type="active site" evidence="9">
    <location>
        <position position="149"/>
    </location>
</feature>
<feature type="transmembrane region" description="Helical" evidence="9">
    <location>
        <begin position="103"/>
        <end position="121"/>
    </location>
</feature>
<feature type="transmembrane region" description="Helical" evidence="9">
    <location>
        <begin position="50"/>
        <end position="72"/>
    </location>
</feature>
<evidence type="ECO:0000256" key="7">
    <source>
        <dbReference type="ARBA" id="ARBA00022989"/>
    </source>
</evidence>
<protein>
    <recommendedName>
        <fullName evidence="9">Lipoprotein signal peptidase</fullName>
        <ecNumber evidence="9">3.4.23.36</ecNumber>
    </recommendedName>
    <alternativeName>
        <fullName evidence="9">Prolipoprotein signal peptidase</fullName>
    </alternativeName>
    <alternativeName>
        <fullName evidence="9">Signal peptidase II</fullName>
        <shortName evidence="9">SPase II</shortName>
    </alternativeName>
</protein>
<accession>A0A063Y0A3</accession>
<evidence type="ECO:0000256" key="3">
    <source>
        <dbReference type="ARBA" id="ARBA00022670"/>
    </source>
</evidence>